<organism evidence="1 2">
    <name type="scientific">Paramecium sonneborni</name>
    <dbReference type="NCBI Taxonomy" id="65129"/>
    <lineage>
        <taxon>Eukaryota</taxon>
        <taxon>Sar</taxon>
        <taxon>Alveolata</taxon>
        <taxon>Ciliophora</taxon>
        <taxon>Intramacronucleata</taxon>
        <taxon>Oligohymenophorea</taxon>
        <taxon>Peniculida</taxon>
        <taxon>Parameciidae</taxon>
        <taxon>Paramecium</taxon>
    </lineage>
</organism>
<dbReference type="Proteomes" id="UP000692954">
    <property type="component" value="Unassembled WGS sequence"/>
</dbReference>
<reference evidence="1" key="1">
    <citation type="submission" date="2021-01" db="EMBL/GenBank/DDBJ databases">
        <authorList>
            <consortium name="Genoscope - CEA"/>
            <person name="William W."/>
        </authorList>
    </citation>
    <scope>NUCLEOTIDE SEQUENCE</scope>
</reference>
<comment type="caution">
    <text evidence="1">The sequence shown here is derived from an EMBL/GenBank/DDBJ whole genome shotgun (WGS) entry which is preliminary data.</text>
</comment>
<sequence length="164" mass="19152">MNKALKGARSPELLLTKQGTEFQLISKPIQSGSNYQIWLLQQFTDNQKAIEQNEKILKLQVQFKQIILNQQIFSQQNDFIYFGQIDTIYDGKLKHIINYHINIIYFKLNTNVKTAYKYILEKKDGLSGQAFWNKVNYKSNLLMAFKSKSGNFFSGFTFFNGNQI</sequence>
<proteinExistence type="predicted"/>
<gene>
    <name evidence="1" type="ORF">PSON_ATCC_30995.1.T1520121</name>
</gene>
<dbReference type="EMBL" id="CAJJDN010000152">
    <property type="protein sequence ID" value="CAD8124656.1"/>
    <property type="molecule type" value="Genomic_DNA"/>
</dbReference>
<protein>
    <submittedName>
        <fullName evidence="1">Uncharacterized protein</fullName>
    </submittedName>
</protein>
<accession>A0A8S1R8P7</accession>
<dbReference type="AlphaFoldDB" id="A0A8S1R8P7"/>
<evidence type="ECO:0000313" key="2">
    <source>
        <dbReference type="Proteomes" id="UP000692954"/>
    </source>
</evidence>
<keyword evidence="2" id="KW-1185">Reference proteome</keyword>
<evidence type="ECO:0000313" key="1">
    <source>
        <dbReference type="EMBL" id="CAD8124656.1"/>
    </source>
</evidence>
<name>A0A8S1R8P7_9CILI</name>